<dbReference type="Proteomes" id="UP000198693">
    <property type="component" value="Unassembled WGS sequence"/>
</dbReference>
<dbReference type="AlphaFoldDB" id="A0A1I7KIY1"/>
<organism evidence="1 2">
    <name type="scientific">Halomonas korlensis</name>
    <dbReference type="NCBI Taxonomy" id="463301"/>
    <lineage>
        <taxon>Bacteria</taxon>
        <taxon>Pseudomonadati</taxon>
        <taxon>Pseudomonadota</taxon>
        <taxon>Gammaproteobacteria</taxon>
        <taxon>Oceanospirillales</taxon>
        <taxon>Halomonadaceae</taxon>
        <taxon>Halomonas</taxon>
    </lineage>
</organism>
<keyword evidence="2" id="KW-1185">Reference proteome</keyword>
<sequence length="50" mass="5456">MNPNYNSSYGEDGMTLKSSIKVSSRETLHKSHRSCLIAIGGVEFDPPTTV</sequence>
<protein>
    <submittedName>
        <fullName evidence="1">Uncharacterized protein</fullName>
    </submittedName>
</protein>
<evidence type="ECO:0000313" key="2">
    <source>
        <dbReference type="Proteomes" id="UP000198693"/>
    </source>
</evidence>
<name>A0A1I7KIY1_9GAMM</name>
<dbReference type="EMBL" id="FPBP01000022">
    <property type="protein sequence ID" value="SFU97395.1"/>
    <property type="molecule type" value="Genomic_DNA"/>
</dbReference>
<proteinExistence type="predicted"/>
<accession>A0A1I7KIY1</accession>
<dbReference type="STRING" id="463301.SAMN04487955_1222"/>
<gene>
    <name evidence="1" type="ORF">SAMN04487955_1222</name>
</gene>
<reference evidence="2" key="1">
    <citation type="submission" date="2016-10" db="EMBL/GenBank/DDBJ databases">
        <authorList>
            <person name="Varghese N."/>
            <person name="Submissions S."/>
        </authorList>
    </citation>
    <scope>NUCLEOTIDE SEQUENCE [LARGE SCALE GENOMIC DNA]</scope>
    <source>
        <strain evidence="2">CGMCC 1.6981</strain>
    </source>
</reference>
<evidence type="ECO:0000313" key="1">
    <source>
        <dbReference type="EMBL" id="SFU97395.1"/>
    </source>
</evidence>